<evidence type="ECO:0000256" key="1">
    <source>
        <dbReference type="SAM" id="MobiDB-lite"/>
    </source>
</evidence>
<keyword evidence="3" id="KW-1185">Reference proteome</keyword>
<reference evidence="3" key="1">
    <citation type="journal article" date="2013" name="Nature">
        <title>Draft genome of the wheat A-genome progenitor Triticum urartu.</title>
        <authorList>
            <person name="Ling H.Q."/>
            <person name="Zhao S."/>
            <person name="Liu D."/>
            <person name="Wang J."/>
            <person name="Sun H."/>
            <person name="Zhang C."/>
            <person name="Fan H."/>
            <person name="Li D."/>
            <person name="Dong L."/>
            <person name="Tao Y."/>
            <person name="Gao C."/>
            <person name="Wu H."/>
            <person name="Li Y."/>
            <person name="Cui Y."/>
            <person name="Guo X."/>
            <person name="Zheng S."/>
            <person name="Wang B."/>
            <person name="Yu K."/>
            <person name="Liang Q."/>
            <person name="Yang W."/>
            <person name="Lou X."/>
            <person name="Chen J."/>
            <person name="Feng M."/>
            <person name="Jian J."/>
            <person name="Zhang X."/>
            <person name="Luo G."/>
            <person name="Jiang Y."/>
            <person name="Liu J."/>
            <person name="Wang Z."/>
            <person name="Sha Y."/>
            <person name="Zhang B."/>
            <person name="Wu H."/>
            <person name="Tang D."/>
            <person name="Shen Q."/>
            <person name="Xue P."/>
            <person name="Zou S."/>
            <person name="Wang X."/>
            <person name="Liu X."/>
            <person name="Wang F."/>
            <person name="Yang Y."/>
            <person name="An X."/>
            <person name="Dong Z."/>
            <person name="Zhang K."/>
            <person name="Zhang X."/>
            <person name="Luo M.C."/>
            <person name="Dvorak J."/>
            <person name="Tong Y."/>
            <person name="Wang J."/>
            <person name="Yang H."/>
            <person name="Li Z."/>
            <person name="Wang D."/>
            <person name="Zhang A."/>
            <person name="Wang J."/>
        </authorList>
    </citation>
    <scope>NUCLEOTIDE SEQUENCE</scope>
    <source>
        <strain evidence="3">cv. G1812</strain>
    </source>
</reference>
<evidence type="ECO:0000313" key="3">
    <source>
        <dbReference type="Proteomes" id="UP000015106"/>
    </source>
</evidence>
<dbReference type="Gramene" id="TuG1812G0400000589.01.T01">
    <property type="protein sequence ID" value="TuG1812G0400000589.01.T01.cds249700"/>
    <property type="gene ID" value="TuG1812G0400000589.01"/>
</dbReference>
<feature type="region of interest" description="Disordered" evidence="1">
    <location>
        <begin position="1"/>
        <end position="77"/>
    </location>
</feature>
<name>A0A8R7U4P1_TRIUA</name>
<proteinExistence type="predicted"/>
<protein>
    <submittedName>
        <fullName evidence="2">Uncharacterized protein</fullName>
    </submittedName>
</protein>
<reference evidence="2" key="3">
    <citation type="submission" date="2022-06" db="UniProtKB">
        <authorList>
            <consortium name="EnsemblPlants"/>
        </authorList>
    </citation>
    <scope>IDENTIFICATION</scope>
</reference>
<organism evidence="2 3">
    <name type="scientific">Triticum urartu</name>
    <name type="common">Red wild einkorn</name>
    <name type="synonym">Crithodium urartu</name>
    <dbReference type="NCBI Taxonomy" id="4572"/>
    <lineage>
        <taxon>Eukaryota</taxon>
        <taxon>Viridiplantae</taxon>
        <taxon>Streptophyta</taxon>
        <taxon>Embryophyta</taxon>
        <taxon>Tracheophyta</taxon>
        <taxon>Spermatophyta</taxon>
        <taxon>Magnoliopsida</taxon>
        <taxon>Liliopsida</taxon>
        <taxon>Poales</taxon>
        <taxon>Poaceae</taxon>
        <taxon>BOP clade</taxon>
        <taxon>Pooideae</taxon>
        <taxon>Triticodae</taxon>
        <taxon>Triticeae</taxon>
        <taxon>Triticinae</taxon>
        <taxon>Triticum</taxon>
    </lineage>
</organism>
<accession>A0A8R7U4P1</accession>
<dbReference type="AlphaFoldDB" id="A0A8R7U4P1"/>
<reference evidence="2" key="2">
    <citation type="submission" date="2018-03" db="EMBL/GenBank/DDBJ databases">
        <title>The Triticum urartu genome reveals the dynamic nature of wheat genome evolution.</title>
        <authorList>
            <person name="Ling H."/>
            <person name="Ma B."/>
            <person name="Shi X."/>
            <person name="Liu H."/>
            <person name="Dong L."/>
            <person name="Sun H."/>
            <person name="Cao Y."/>
            <person name="Gao Q."/>
            <person name="Zheng S."/>
            <person name="Li Y."/>
            <person name="Yu Y."/>
            <person name="Du H."/>
            <person name="Qi M."/>
            <person name="Li Y."/>
            <person name="Yu H."/>
            <person name="Cui Y."/>
            <person name="Wang N."/>
            <person name="Chen C."/>
            <person name="Wu H."/>
            <person name="Zhao Y."/>
            <person name="Zhang J."/>
            <person name="Li Y."/>
            <person name="Zhou W."/>
            <person name="Zhang B."/>
            <person name="Hu W."/>
            <person name="Eijk M."/>
            <person name="Tang J."/>
            <person name="Witsenboer H."/>
            <person name="Zhao S."/>
            <person name="Li Z."/>
            <person name="Zhang A."/>
            <person name="Wang D."/>
            <person name="Liang C."/>
        </authorList>
    </citation>
    <scope>NUCLEOTIDE SEQUENCE [LARGE SCALE GENOMIC DNA]</scope>
    <source>
        <strain evidence="2">cv. G1812</strain>
    </source>
</reference>
<evidence type="ECO:0000313" key="2">
    <source>
        <dbReference type="EnsemblPlants" id="TuG1812G0400000589.01.T01.cds249700"/>
    </source>
</evidence>
<dbReference type="Proteomes" id="UP000015106">
    <property type="component" value="Chromosome 4"/>
</dbReference>
<feature type="compositionally biased region" description="Low complexity" evidence="1">
    <location>
        <begin position="11"/>
        <end position="42"/>
    </location>
</feature>
<dbReference type="EnsemblPlants" id="TuG1812G0400000589.01.T01">
    <property type="protein sequence ID" value="TuG1812G0400000589.01.T01.cds249700"/>
    <property type="gene ID" value="TuG1812G0400000589.01"/>
</dbReference>
<sequence>MLGRALASGCAHHSPITSTSSTSRASNSPHSASSAASSTAPRPYIPHAHSTSRKILVSPGGGGAMSRLPVATSTSTTPKLYTSDSLLAFPVAMHSGSRYPGVPATAVMVCRPTPWSMSRARPKSPSLAPKDSSSIMLLGFMSPWTTHWPHSSCRYSTAAPSPRMILYLAGHGSTAVAP</sequence>